<evidence type="ECO:0000313" key="2">
    <source>
        <dbReference type="EMBL" id="AXJ12716.1"/>
    </source>
</evidence>
<dbReference type="InterPro" id="IPR045625">
    <property type="entry name" value="DUF6427"/>
</dbReference>
<feature type="transmembrane region" description="Helical" evidence="1">
    <location>
        <begin position="273"/>
        <end position="290"/>
    </location>
</feature>
<evidence type="ECO:0000256" key="1">
    <source>
        <dbReference type="SAM" id="Phobius"/>
    </source>
</evidence>
<dbReference type="EMBL" id="CP022601">
    <property type="protein sequence ID" value="AXJ12716.1"/>
    <property type="molecule type" value="Genomic_DNA"/>
</dbReference>
<feature type="transmembrane region" description="Helical" evidence="1">
    <location>
        <begin position="207"/>
        <end position="223"/>
    </location>
</feature>
<feature type="transmembrane region" description="Helical" evidence="1">
    <location>
        <begin position="40"/>
        <end position="59"/>
    </location>
</feature>
<feature type="transmembrane region" description="Helical" evidence="1">
    <location>
        <begin position="453"/>
        <end position="472"/>
    </location>
</feature>
<gene>
    <name evidence="2" type="ORF">Sp14A_07910</name>
</gene>
<sequence length="511" mass="59952">MEKLLKIGNSIYSILMLFWLYFSIYYLFEFLNIDYTSLKSAQAKLLLSIFLGGIGMVHFKQLRKKVIQLFSNIYIFIVTHKLLVMLALFIFQMIILLTSIGLAKADTTVLYNIATDPIFASETDYISLFPNNFMLLIWMKLNYLLFNENMVVSMGVFNILFINIAIYNIYILNLRRLTKKTANLSFLLGILILGLSPQYIYTYSDSITLFLLSMFLLCLSKLARNREYKNAILSGILMALTYSFRPTVMIFIIAGFIVILFQWTKSKKILKSLRIWMKLIIVLLGAFLLINKSIDYSMNHQNIVKYETEKSRTLLYFVNLGLTYSGNIHAELPQEVVNATGDDRNKKAIEDIKKRIKKYDFTSFIGHLFYKYYWITNEGLFGWQQENVLGEEQRLYIPWLKNIQDKELSKWIRSYIYVDGENHYLYATLIQLIWIFISFGLFAYSLHFTFNKSYSLFMQITIFGAIMFLMIFEGGRTRYLIQFLPAILTISTQGLINSYQKIYNIRKCSQK</sequence>
<keyword evidence="1" id="KW-0812">Transmembrane</keyword>
<feature type="transmembrane region" description="Helical" evidence="1">
    <location>
        <begin position="7"/>
        <end position="28"/>
    </location>
</feature>
<dbReference type="RefSeq" id="WP_115129975.1">
    <property type="nucleotide sequence ID" value="NZ_CP022601.1"/>
</dbReference>
<feature type="transmembrane region" description="Helical" evidence="1">
    <location>
        <begin position="182"/>
        <end position="201"/>
    </location>
</feature>
<protein>
    <submittedName>
        <fullName evidence="2">Uncharacterized protein</fullName>
    </submittedName>
</protein>
<feature type="transmembrane region" description="Helical" evidence="1">
    <location>
        <begin position="71"/>
        <end position="95"/>
    </location>
</feature>
<evidence type="ECO:0000313" key="3">
    <source>
        <dbReference type="Proteomes" id="UP000255411"/>
    </source>
</evidence>
<organism evidence="2 3">
    <name type="scientific">Streptococcus pluranimalium</name>
    <dbReference type="NCBI Taxonomy" id="82348"/>
    <lineage>
        <taxon>Bacteria</taxon>
        <taxon>Bacillati</taxon>
        <taxon>Bacillota</taxon>
        <taxon>Bacilli</taxon>
        <taxon>Lactobacillales</taxon>
        <taxon>Streptococcaceae</taxon>
        <taxon>Streptococcus</taxon>
    </lineage>
</organism>
<keyword evidence="1" id="KW-0472">Membrane</keyword>
<proteinExistence type="predicted"/>
<reference evidence="2 3" key="1">
    <citation type="submission" date="2017-07" db="EMBL/GenBank/DDBJ databases">
        <title>Streptococcus pluranimalium as cause of bovine abortion.</title>
        <authorList>
            <person name="Rodriguez Campos S."/>
            <person name="Gobeli Brawand S."/>
            <person name="Brodard I."/>
            <person name="Rychener L."/>
            <person name="Perreten V."/>
        </authorList>
    </citation>
    <scope>NUCLEOTIDE SEQUENCE [LARGE SCALE GENOMIC DNA]</scope>
    <source>
        <strain evidence="2 3">14A0014</strain>
    </source>
</reference>
<name>A0A345VJ14_9STRE</name>
<dbReference type="Pfam" id="PF19992">
    <property type="entry name" value="DUF6427"/>
    <property type="match status" value="1"/>
</dbReference>
<feature type="transmembrane region" description="Helical" evidence="1">
    <location>
        <begin position="150"/>
        <end position="170"/>
    </location>
</feature>
<accession>A0A345VJ14</accession>
<dbReference type="AlphaFoldDB" id="A0A345VJ14"/>
<keyword evidence="1" id="KW-1133">Transmembrane helix</keyword>
<dbReference type="Proteomes" id="UP000255411">
    <property type="component" value="Chromosome"/>
</dbReference>
<feature type="transmembrane region" description="Helical" evidence="1">
    <location>
        <begin position="235"/>
        <end position="261"/>
    </location>
</feature>
<feature type="transmembrane region" description="Helical" evidence="1">
    <location>
        <begin position="424"/>
        <end position="447"/>
    </location>
</feature>